<sequence length="239" mass="25267">MKYTTRPVSRRAALTLSSLTALTLAACSGKQAISEPNTQPPAAPQAGDSPSSPSPTETPTPTSPPSATSTPTADGPSTTPTHDTGRGPSSEPTSATGAPVNTQGRDLTLEDFFEPPRELRQDLFNVATTSGAKGIGAELEGSQGVQAELRLENRFHKLTFKAGQANTSKSSDLVLRVGTYRDGKNDQLIDIPFNEVKPIEVDVSHVNAFKIELLPMTPEGKVNYGSGSITGVMFDMRLE</sequence>
<dbReference type="PROSITE" id="PS51257">
    <property type="entry name" value="PROKAR_LIPOPROTEIN"/>
    <property type="match status" value="1"/>
</dbReference>
<protein>
    <recommendedName>
        <fullName evidence="5">Lipoprotein</fullName>
    </recommendedName>
</protein>
<organism evidence="3 4">
    <name type="scientific">Actinomyces oris</name>
    <dbReference type="NCBI Taxonomy" id="544580"/>
    <lineage>
        <taxon>Bacteria</taxon>
        <taxon>Bacillati</taxon>
        <taxon>Actinomycetota</taxon>
        <taxon>Actinomycetes</taxon>
        <taxon>Actinomycetales</taxon>
        <taxon>Actinomycetaceae</taxon>
        <taxon>Actinomyces</taxon>
    </lineage>
</organism>
<dbReference type="OrthoDB" id="3827394at2"/>
<evidence type="ECO:0000313" key="4">
    <source>
        <dbReference type="Proteomes" id="UP000186471"/>
    </source>
</evidence>
<feature type="signal peptide" evidence="2">
    <location>
        <begin position="1"/>
        <end position="25"/>
    </location>
</feature>
<feature type="compositionally biased region" description="Polar residues" evidence="1">
    <location>
        <begin position="90"/>
        <end position="105"/>
    </location>
</feature>
<evidence type="ECO:0000256" key="2">
    <source>
        <dbReference type="SAM" id="SignalP"/>
    </source>
</evidence>
<keyword evidence="2" id="KW-0732">Signal</keyword>
<feature type="compositionally biased region" description="Low complexity" evidence="1">
    <location>
        <begin position="65"/>
        <end position="81"/>
    </location>
</feature>
<dbReference type="AlphaFoldDB" id="A0A1Q8VCT9"/>
<evidence type="ECO:0000313" key="3">
    <source>
        <dbReference type="EMBL" id="OLO45916.1"/>
    </source>
</evidence>
<reference evidence="3 4" key="1">
    <citation type="submission" date="2016-12" db="EMBL/GenBank/DDBJ databases">
        <title>Genomic comparison of strains in the 'Actinomyces naeslundii' group.</title>
        <authorList>
            <person name="Mughal S.R."/>
            <person name="Do T."/>
            <person name="Gilbert S.C."/>
            <person name="Witherden E.A."/>
            <person name="Didelot X."/>
            <person name="Beighton D."/>
        </authorList>
    </citation>
    <scope>NUCLEOTIDE SEQUENCE [LARGE SCALE GENOMIC DNA]</scope>
    <source>
        <strain evidence="3 4">R21091</strain>
    </source>
</reference>
<feature type="region of interest" description="Disordered" evidence="1">
    <location>
        <begin position="31"/>
        <end position="106"/>
    </location>
</feature>
<feature type="chain" id="PRO_5038530304" description="Lipoprotein" evidence="2">
    <location>
        <begin position="26"/>
        <end position="239"/>
    </location>
</feature>
<dbReference type="EMBL" id="MSKK01000036">
    <property type="protein sequence ID" value="OLO45916.1"/>
    <property type="molecule type" value="Genomic_DNA"/>
</dbReference>
<gene>
    <name evidence="3" type="ORF">BKH31_08475</name>
</gene>
<accession>A0A1Q8VCT9</accession>
<dbReference type="Proteomes" id="UP000186471">
    <property type="component" value="Unassembled WGS sequence"/>
</dbReference>
<feature type="compositionally biased region" description="Pro residues" evidence="1">
    <location>
        <begin position="52"/>
        <end position="64"/>
    </location>
</feature>
<comment type="caution">
    <text evidence="3">The sequence shown here is derived from an EMBL/GenBank/DDBJ whole genome shotgun (WGS) entry which is preliminary data.</text>
</comment>
<evidence type="ECO:0008006" key="5">
    <source>
        <dbReference type="Google" id="ProtNLM"/>
    </source>
</evidence>
<evidence type="ECO:0000256" key="1">
    <source>
        <dbReference type="SAM" id="MobiDB-lite"/>
    </source>
</evidence>
<proteinExistence type="predicted"/>
<name>A0A1Q8VCT9_9ACTO</name>